<feature type="domain" description="Metallo-beta-lactamase" evidence="3">
    <location>
        <begin position="7"/>
        <end position="192"/>
    </location>
</feature>
<sequence length="228" mass="24502">MKVTYHGQACFIFEHDEHRIIIDPFLSGNDKAVIKPDDVNVSYVLLTHGHADHVLDAEPIARKNNATIIAPNELAGYYAGKGLNVHPLGIGGKHEFPFGTVKVTLAFHGSGLETENGLVYVGPPVGFLITMGGKTIYHAGDTALFGDMKTVIGAFHDIDVALLPIGDNFTMGPEDALVAAEWTGAKTVIPMHYNTFPLIAQDGDKFARDLEAKGIHGIALKIGETAEF</sequence>
<accession>A0ABV5ABH1</accession>
<dbReference type="InterPro" id="IPR050114">
    <property type="entry name" value="UPF0173_UPF0282_UlaG_hydrolase"/>
</dbReference>
<dbReference type="InterPro" id="IPR036866">
    <property type="entry name" value="RibonucZ/Hydroxyglut_hydro"/>
</dbReference>
<dbReference type="InterPro" id="IPR022877">
    <property type="entry name" value="UPF0173"/>
</dbReference>
<dbReference type="PANTHER" id="PTHR43546">
    <property type="entry name" value="UPF0173 METAL-DEPENDENT HYDROLASE MJ1163-RELATED"/>
    <property type="match status" value="1"/>
</dbReference>
<evidence type="ECO:0000256" key="1">
    <source>
        <dbReference type="ARBA" id="ARBA00022801"/>
    </source>
</evidence>
<evidence type="ECO:0000313" key="4">
    <source>
        <dbReference type="EMBL" id="MFB5189610.1"/>
    </source>
</evidence>
<protein>
    <recommendedName>
        <fullName evidence="2">UPF0173 metal-dependent hydrolase KKP3000_002886</fullName>
    </recommendedName>
</protein>
<name>A0ABV5ABH1_9BACL</name>
<dbReference type="SUPFAM" id="SSF56281">
    <property type="entry name" value="Metallo-hydrolase/oxidoreductase"/>
    <property type="match status" value="1"/>
</dbReference>
<evidence type="ECO:0000259" key="3">
    <source>
        <dbReference type="SMART" id="SM00849"/>
    </source>
</evidence>
<comment type="caution">
    <text evidence="4">The sequence shown here is derived from an EMBL/GenBank/DDBJ whole genome shotgun (WGS) entry which is preliminary data.</text>
</comment>
<dbReference type="GO" id="GO:0016787">
    <property type="term" value="F:hydrolase activity"/>
    <property type="evidence" value="ECO:0007669"/>
    <property type="project" value="UniProtKB-KW"/>
</dbReference>
<proteinExistence type="inferred from homology"/>
<dbReference type="RefSeq" id="WP_275475338.1">
    <property type="nucleotide sequence ID" value="NZ_CP162940.1"/>
</dbReference>
<dbReference type="InterPro" id="IPR001279">
    <property type="entry name" value="Metallo-B-lactamas"/>
</dbReference>
<dbReference type="HAMAP" id="MF_00457">
    <property type="entry name" value="UPF0173"/>
    <property type="match status" value="1"/>
</dbReference>
<evidence type="ECO:0000313" key="5">
    <source>
        <dbReference type="Proteomes" id="UP001579974"/>
    </source>
</evidence>
<dbReference type="Gene3D" id="3.60.15.10">
    <property type="entry name" value="Ribonuclease Z/Hydroxyacylglutathione hydrolase-like"/>
    <property type="match status" value="1"/>
</dbReference>
<dbReference type="SMART" id="SM00849">
    <property type="entry name" value="Lactamase_B"/>
    <property type="match status" value="1"/>
</dbReference>
<keyword evidence="5" id="KW-1185">Reference proteome</keyword>
<dbReference type="EMBL" id="JBDXSU010000003">
    <property type="protein sequence ID" value="MFB5189610.1"/>
    <property type="molecule type" value="Genomic_DNA"/>
</dbReference>
<evidence type="ECO:0000256" key="2">
    <source>
        <dbReference type="HAMAP-Rule" id="MF_00457"/>
    </source>
</evidence>
<gene>
    <name evidence="4" type="ORF">KKP3000_002886</name>
</gene>
<dbReference type="Proteomes" id="UP001579974">
    <property type="component" value="Unassembled WGS sequence"/>
</dbReference>
<keyword evidence="1 2" id="KW-0378">Hydrolase</keyword>
<organism evidence="4 5">
    <name type="scientific">Alicyclobacillus fastidiosus</name>
    <dbReference type="NCBI Taxonomy" id="392011"/>
    <lineage>
        <taxon>Bacteria</taxon>
        <taxon>Bacillati</taxon>
        <taxon>Bacillota</taxon>
        <taxon>Bacilli</taxon>
        <taxon>Bacillales</taxon>
        <taxon>Alicyclobacillaceae</taxon>
        <taxon>Alicyclobacillus</taxon>
    </lineage>
</organism>
<reference evidence="4 5" key="1">
    <citation type="journal article" date="2024" name="Int. J. Mol. Sci.">
        <title>Exploration of Alicyclobacillus spp. Genome in Search of Antibiotic Resistance.</title>
        <authorList>
            <person name="Bucka-Kolendo J."/>
            <person name="Kiousi D.E."/>
            <person name="Dekowska A."/>
            <person name="Mikolajczuk-Szczyrba A."/>
            <person name="Karadedos D.M."/>
            <person name="Michael P."/>
            <person name="Galanis A."/>
            <person name="Sokolowska B."/>
        </authorList>
    </citation>
    <scope>NUCLEOTIDE SEQUENCE [LARGE SCALE GENOMIC DNA]</scope>
    <source>
        <strain evidence="4 5">KKP 3000</strain>
    </source>
</reference>
<comment type="similarity">
    <text evidence="2">Belongs to the UPF0173 family.</text>
</comment>
<dbReference type="PANTHER" id="PTHR43546:SF3">
    <property type="entry name" value="UPF0173 METAL-DEPENDENT HYDROLASE MJ1163"/>
    <property type="match status" value="1"/>
</dbReference>
<dbReference type="NCBIfam" id="NF001911">
    <property type="entry name" value="PRK00685.1"/>
    <property type="match status" value="1"/>
</dbReference>
<dbReference type="Pfam" id="PF12706">
    <property type="entry name" value="Lactamase_B_2"/>
    <property type="match status" value="1"/>
</dbReference>